<keyword evidence="10" id="KW-0906">Nuclear pore complex</keyword>
<dbReference type="GO" id="GO:0044614">
    <property type="term" value="C:nuclear pore cytoplasmic filaments"/>
    <property type="evidence" value="ECO:0000318"/>
    <property type="project" value="GO_Central"/>
</dbReference>
<evidence type="ECO:0000256" key="8">
    <source>
        <dbReference type="ARBA" id="ARBA00023010"/>
    </source>
</evidence>
<evidence type="ECO:0000256" key="7">
    <source>
        <dbReference type="ARBA" id="ARBA00022927"/>
    </source>
</evidence>
<dbReference type="InterPro" id="IPR012476">
    <property type="entry name" value="GLE1"/>
</dbReference>
<evidence type="ECO:0000256" key="13">
    <source>
        <dbReference type="ARBA" id="ARBA00026227"/>
    </source>
</evidence>
<evidence type="ECO:0000256" key="12">
    <source>
        <dbReference type="ARBA" id="ARBA00024680"/>
    </source>
</evidence>
<feature type="coiled-coil region" evidence="16">
    <location>
        <begin position="143"/>
        <end position="177"/>
    </location>
</feature>
<feature type="region of interest" description="Disordered" evidence="17">
    <location>
        <begin position="275"/>
        <end position="295"/>
    </location>
</feature>
<evidence type="ECO:0000256" key="16">
    <source>
        <dbReference type="SAM" id="Coils"/>
    </source>
</evidence>
<dbReference type="InParanoid" id="D6WQJ6"/>
<protein>
    <recommendedName>
        <fullName evidence="13">mRNA export factor GLE1</fullName>
    </recommendedName>
    <alternativeName>
        <fullName evidence="15">GLE1 RNA export mediator</fullName>
    </alternativeName>
    <alternativeName>
        <fullName evidence="14">Nucleoporin GLE1</fullName>
    </alternativeName>
</protein>
<dbReference type="STRING" id="7070.D6WQJ6"/>
<dbReference type="HOGENOM" id="CLU_024662_2_1_1"/>
<dbReference type="OrthoDB" id="420884at2759"/>
<dbReference type="FunFam" id="1.25.40.510:FF:000001">
    <property type="entry name" value="Nucleoporin GLE1 isoform 1"/>
    <property type="match status" value="1"/>
</dbReference>
<evidence type="ECO:0000256" key="4">
    <source>
        <dbReference type="ARBA" id="ARBA00022448"/>
    </source>
</evidence>
<evidence type="ECO:0000256" key="11">
    <source>
        <dbReference type="ARBA" id="ARBA00023242"/>
    </source>
</evidence>
<dbReference type="Pfam" id="PF07817">
    <property type="entry name" value="GLE1"/>
    <property type="match status" value="1"/>
</dbReference>
<keyword evidence="4" id="KW-0813">Transport</keyword>
<reference evidence="18 19" key="2">
    <citation type="journal article" date="2010" name="Nucleic Acids Res.">
        <title>BeetleBase in 2010: revisions to provide comprehensive genomic information for Tribolium castaneum.</title>
        <authorList>
            <person name="Kim H.S."/>
            <person name="Murphy T."/>
            <person name="Xia J."/>
            <person name="Caragea D."/>
            <person name="Park Y."/>
            <person name="Beeman R.W."/>
            <person name="Lorenzen M.D."/>
            <person name="Butcher S."/>
            <person name="Manak J.R."/>
            <person name="Brown S.J."/>
        </authorList>
    </citation>
    <scope>GENOME REANNOTATION</scope>
    <source>
        <strain evidence="18 19">Georgia GA2</strain>
    </source>
</reference>
<dbReference type="GO" id="GO:0031369">
    <property type="term" value="F:translation initiation factor binding"/>
    <property type="evidence" value="ECO:0000318"/>
    <property type="project" value="GO_Central"/>
</dbReference>
<evidence type="ECO:0000256" key="6">
    <source>
        <dbReference type="ARBA" id="ARBA00022816"/>
    </source>
</evidence>
<keyword evidence="11" id="KW-0539">Nucleus</keyword>
<comment type="similarity">
    <text evidence="3">Belongs to the GLE1 family.</text>
</comment>
<name>D6WQJ6_TRICA</name>
<keyword evidence="19" id="KW-1185">Reference proteome</keyword>
<keyword evidence="9 16" id="KW-0175">Coiled coil</keyword>
<dbReference type="GO" id="GO:0000822">
    <property type="term" value="F:inositol hexakisphosphate binding"/>
    <property type="evidence" value="ECO:0000318"/>
    <property type="project" value="GO_Central"/>
</dbReference>
<comment type="subcellular location">
    <subcellularLocation>
        <location evidence="1">Cytoplasm</location>
    </subcellularLocation>
    <subcellularLocation>
        <location evidence="2">Nucleus</location>
        <location evidence="2">Nuclear pore complex</location>
    </subcellularLocation>
</comment>
<dbReference type="PANTHER" id="PTHR12960">
    <property type="entry name" value="GLE-1-RELATED"/>
    <property type="match status" value="1"/>
</dbReference>
<evidence type="ECO:0000256" key="15">
    <source>
        <dbReference type="ARBA" id="ARBA00030897"/>
    </source>
</evidence>
<keyword evidence="5" id="KW-0963">Cytoplasm</keyword>
<dbReference type="OMA" id="AYMYKES"/>
<evidence type="ECO:0000256" key="17">
    <source>
        <dbReference type="SAM" id="MobiDB-lite"/>
    </source>
</evidence>
<dbReference type="eggNOG" id="KOG2412">
    <property type="taxonomic scope" value="Eukaryota"/>
</dbReference>
<gene>
    <name evidence="18" type="primary">AUGUSTUS-3.0.2_08898</name>
    <name evidence="18" type="ORF">TcasGA2_TC008898</name>
</gene>
<comment type="function">
    <text evidence="12">Required for the export of mRNAs containing poly(A) tails from the nucleus into the cytoplasm. May be involved in the terminal step of the mRNA transport through the nuclear pore complex (NPC).</text>
</comment>
<evidence type="ECO:0000313" key="19">
    <source>
        <dbReference type="Proteomes" id="UP000007266"/>
    </source>
</evidence>
<feature type="compositionally biased region" description="Basic and acidic residues" evidence="17">
    <location>
        <begin position="42"/>
        <end position="63"/>
    </location>
</feature>
<dbReference type="GO" id="GO:0016973">
    <property type="term" value="P:poly(A)+ mRNA export from nucleus"/>
    <property type="evidence" value="ECO:0000318"/>
    <property type="project" value="GO_Central"/>
</dbReference>
<reference evidence="18 19" key="1">
    <citation type="journal article" date="2008" name="Nature">
        <title>The genome of the model beetle and pest Tribolium castaneum.</title>
        <authorList>
            <consortium name="Tribolium Genome Sequencing Consortium"/>
            <person name="Richards S."/>
            <person name="Gibbs R.A."/>
            <person name="Weinstock G.M."/>
            <person name="Brown S.J."/>
            <person name="Denell R."/>
            <person name="Beeman R.W."/>
            <person name="Gibbs R."/>
            <person name="Beeman R.W."/>
            <person name="Brown S.J."/>
            <person name="Bucher G."/>
            <person name="Friedrich M."/>
            <person name="Grimmelikhuijzen C.J."/>
            <person name="Klingler M."/>
            <person name="Lorenzen M."/>
            <person name="Richards S."/>
            <person name="Roth S."/>
            <person name="Schroder R."/>
            <person name="Tautz D."/>
            <person name="Zdobnov E.M."/>
            <person name="Muzny D."/>
            <person name="Gibbs R.A."/>
            <person name="Weinstock G.M."/>
            <person name="Attaway T."/>
            <person name="Bell S."/>
            <person name="Buhay C.J."/>
            <person name="Chandrabose M.N."/>
            <person name="Chavez D."/>
            <person name="Clerk-Blankenburg K.P."/>
            <person name="Cree A."/>
            <person name="Dao M."/>
            <person name="Davis C."/>
            <person name="Chacko J."/>
            <person name="Dinh H."/>
            <person name="Dugan-Rocha S."/>
            <person name="Fowler G."/>
            <person name="Garner T.T."/>
            <person name="Garnes J."/>
            <person name="Gnirke A."/>
            <person name="Hawes A."/>
            <person name="Hernandez J."/>
            <person name="Hines S."/>
            <person name="Holder M."/>
            <person name="Hume J."/>
            <person name="Jhangiani S.N."/>
            <person name="Joshi V."/>
            <person name="Khan Z.M."/>
            <person name="Jackson L."/>
            <person name="Kovar C."/>
            <person name="Kowis A."/>
            <person name="Lee S."/>
            <person name="Lewis L.R."/>
            <person name="Margolis J."/>
            <person name="Morgan M."/>
            <person name="Nazareth L.V."/>
            <person name="Nguyen N."/>
            <person name="Okwuonu G."/>
            <person name="Parker D."/>
            <person name="Richards S."/>
            <person name="Ruiz S.J."/>
            <person name="Santibanez J."/>
            <person name="Savard J."/>
            <person name="Scherer S.E."/>
            <person name="Schneider B."/>
            <person name="Sodergren E."/>
            <person name="Tautz D."/>
            <person name="Vattahil S."/>
            <person name="Villasana D."/>
            <person name="White C.S."/>
            <person name="Wright R."/>
            <person name="Park Y."/>
            <person name="Beeman R.W."/>
            <person name="Lord J."/>
            <person name="Oppert B."/>
            <person name="Lorenzen M."/>
            <person name="Brown S."/>
            <person name="Wang L."/>
            <person name="Savard J."/>
            <person name="Tautz D."/>
            <person name="Richards S."/>
            <person name="Weinstock G."/>
            <person name="Gibbs R.A."/>
            <person name="Liu Y."/>
            <person name="Worley K."/>
            <person name="Weinstock G."/>
            <person name="Elsik C.G."/>
            <person name="Reese J.T."/>
            <person name="Elhaik E."/>
            <person name="Landan G."/>
            <person name="Graur D."/>
            <person name="Arensburger P."/>
            <person name="Atkinson P."/>
            <person name="Beeman R.W."/>
            <person name="Beidler J."/>
            <person name="Brown S.J."/>
            <person name="Demuth J.P."/>
            <person name="Drury D.W."/>
            <person name="Du Y.Z."/>
            <person name="Fujiwara H."/>
            <person name="Lorenzen M."/>
            <person name="Maselli V."/>
            <person name="Osanai M."/>
            <person name="Park Y."/>
            <person name="Robertson H.M."/>
            <person name="Tu Z."/>
            <person name="Wang J.J."/>
            <person name="Wang S."/>
            <person name="Richards S."/>
            <person name="Song H."/>
            <person name="Zhang L."/>
            <person name="Sodergren E."/>
            <person name="Werner D."/>
            <person name="Stanke M."/>
            <person name="Morgenstern B."/>
            <person name="Solovyev V."/>
            <person name="Kosarev P."/>
            <person name="Brown G."/>
            <person name="Chen H.C."/>
            <person name="Ermolaeva O."/>
            <person name="Hlavina W."/>
            <person name="Kapustin Y."/>
            <person name="Kiryutin B."/>
            <person name="Kitts P."/>
            <person name="Maglott D."/>
            <person name="Pruitt K."/>
            <person name="Sapojnikov V."/>
            <person name="Souvorov A."/>
            <person name="Mackey A.J."/>
            <person name="Waterhouse R.M."/>
            <person name="Wyder S."/>
            <person name="Zdobnov E.M."/>
            <person name="Zdobnov E.M."/>
            <person name="Wyder S."/>
            <person name="Kriventseva E.V."/>
            <person name="Kadowaki T."/>
            <person name="Bork P."/>
            <person name="Aranda M."/>
            <person name="Bao R."/>
            <person name="Beermann A."/>
            <person name="Berns N."/>
            <person name="Bolognesi R."/>
            <person name="Bonneton F."/>
            <person name="Bopp D."/>
            <person name="Brown S.J."/>
            <person name="Bucher G."/>
            <person name="Butts T."/>
            <person name="Chaumot A."/>
            <person name="Denell R.E."/>
            <person name="Ferrier D.E."/>
            <person name="Friedrich M."/>
            <person name="Gordon C.M."/>
            <person name="Jindra M."/>
            <person name="Klingler M."/>
            <person name="Lan Q."/>
            <person name="Lattorff H.M."/>
            <person name="Laudet V."/>
            <person name="von Levetsow C."/>
            <person name="Liu Z."/>
            <person name="Lutz R."/>
            <person name="Lynch J.A."/>
            <person name="da Fonseca R.N."/>
            <person name="Posnien N."/>
            <person name="Reuter R."/>
            <person name="Roth S."/>
            <person name="Savard J."/>
            <person name="Schinko J.B."/>
            <person name="Schmitt C."/>
            <person name="Schoppmeier M."/>
            <person name="Schroder R."/>
            <person name="Shippy T.D."/>
            <person name="Simonnet F."/>
            <person name="Marques-Souza H."/>
            <person name="Tautz D."/>
            <person name="Tomoyasu Y."/>
            <person name="Trauner J."/>
            <person name="Van der Zee M."/>
            <person name="Vervoort M."/>
            <person name="Wittkopp N."/>
            <person name="Wimmer E.A."/>
            <person name="Yang X."/>
            <person name="Jones A.K."/>
            <person name="Sattelle D.B."/>
            <person name="Ebert P.R."/>
            <person name="Nelson D."/>
            <person name="Scott J.G."/>
            <person name="Beeman R.W."/>
            <person name="Muthukrishnan S."/>
            <person name="Kramer K.J."/>
            <person name="Arakane Y."/>
            <person name="Beeman R.W."/>
            <person name="Zhu Q."/>
            <person name="Hogenkamp D."/>
            <person name="Dixit R."/>
            <person name="Oppert B."/>
            <person name="Jiang H."/>
            <person name="Zou Z."/>
            <person name="Marshall J."/>
            <person name="Elpidina E."/>
            <person name="Vinokurov K."/>
            <person name="Oppert C."/>
            <person name="Zou Z."/>
            <person name="Evans J."/>
            <person name="Lu Z."/>
            <person name="Zhao P."/>
            <person name="Sumathipala N."/>
            <person name="Altincicek B."/>
            <person name="Vilcinskas A."/>
            <person name="Williams M."/>
            <person name="Hultmark D."/>
            <person name="Hetru C."/>
            <person name="Jiang H."/>
            <person name="Grimmelikhuijzen C.J."/>
            <person name="Hauser F."/>
            <person name="Cazzamali G."/>
            <person name="Williamson M."/>
            <person name="Park Y."/>
            <person name="Li B."/>
            <person name="Tanaka Y."/>
            <person name="Predel R."/>
            <person name="Neupert S."/>
            <person name="Schachtner J."/>
            <person name="Verleyen P."/>
            <person name="Raible F."/>
            <person name="Bork P."/>
            <person name="Friedrich M."/>
            <person name="Walden K.K."/>
            <person name="Robertson H.M."/>
            <person name="Angeli S."/>
            <person name="Foret S."/>
            <person name="Bucher G."/>
            <person name="Schuetz S."/>
            <person name="Maleszka R."/>
            <person name="Wimmer E.A."/>
            <person name="Beeman R.W."/>
            <person name="Lorenzen M."/>
            <person name="Tomoyasu Y."/>
            <person name="Miller S.C."/>
            <person name="Grossmann D."/>
            <person name="Bucher G."/>
        </authorList>
    </citation>
    <scope>NUCLEOTIDE SEQUENCE [LARGE SCALE GENOMIC DNA]</scope>
    <source>
        <strain evidence="18 19">Georgia GA2</strain>
    </source>
</reference>
<keyword evidence="7" id="KW-0653">Protein transport</keyword>
<dbReference type="FunCoup" id="D6WQJ6">
    <property type="interactions" value="406"/>
</dbReference>
<evidence type="ECO:0000256" key="2">
    <source>
        <dbReference type="ARBA" id="ARBA00004567"/>
    </source>
</evidence>
<dbReference type="AlphaFoldDB" id="D6WQJ6"/>
<dbReference type="Proteomes" id="UP000007266">
    <property type="component" value="Linkage group 7"/>
</dbReference>
<proteinExistence type="inferred from homology"/>
<sequence length="615" mass="71527">MDEILSSFENLKISAFSKYSKLTGDINNVTIGPNSTILHDANEEEQKTPEPQKRQNLIEDKSPRSPPPLNQVLHVIETQRREKLQETIDDHYNKFEKFSKSRKEEKENQWYFKQQEFIQSMHDTEQMILQMLNQSDANKSKQNENLIKHYQDMAQRKMQYEQQLEKTKEKQRILNEHIEKIKKCQLEFRSVYQEIITIIKTCPSSDELKKSLGDSFKLLKILPESLDEVVAKCRNYNVDEEQFLRAVSIVNQVKNLKHEIEETVSRINHKKVEEPDKAAPLAQSTPVKVDPKTPVEKNDSIRTITDCVSVTNLKKYAEIKQFLSNHSQLYKDLLAEEQLKQFRFDCKKAINIPVNALSAVNSDHLRDKYVKLNNLLSGKTVIVADRQVNALKHPQGIPFCMDLLARKFVLQGDLMISSNPEAAFCYATIIVSLWNDFPDFGKLLLGYFYTECPYLVPFYIPKTEEQTTEEYYQVLGYHYIDGQIEKQDKFLKRMTGILRLYFAIFIAKPKRGQTKNPYDITNAWIFLASILKLKPQLDITATVLHVFLETVGFEMELVYGMAFKKLVVIIMEKFMPTLKKIDSGGPVTRLEVLLQDYKSKGHFETPNGILPNNFW</sequence>
<dbReference type="GO" id="GO:0005543">
    <property type="term" value="F:phospholipid binding"/>
    <property type="evidence" value="ECO:0000318"/>
    <property type="project" value="GO_Central"/>
</dbReference>
<dbReference type="GO" id="GO:0015031">
    <property type="term" value="P:protein transport"/>
    <property type="evidence" value="ECO:0007669"/>
    <property type="project" value="UniProtKB-KW"/>
</dbReference>
<dbReference type="PANTHER" id="PTHR12960:SF0">
    <property type="entry name" value="MRNA EXPORT FACTOR GLE1"/>
    <property type="match status" value="1"/>
</dbReference>
<dbReference type="PhylomeDB" id="D6WQJ6"/>
<evidence type="ECO:0000256" key="9">
    <source>
        <dbReference type="ARBA" id="ARBA00023054"/>
    </source>
</evidence>
<accession>D6WQJ6</accession>
<evidence type="ECO:0000256" key="14">
    <source>
        <dbReference type="ARBA" id="ARBA00029983"/>
    </source>
</evidence>
<dbReference type="KEGG" id="tca:663768"/>
<dbReference type="GO" id="GO:0005737">
    <property type="term" value="C:cytoplasm"/>
    <property type="evidence" value="ECO:0000318"/>
    <property type="project" value="GO_Central"/>
</dbReference>
<dbReference type="Gene3D" id="1.25.40.510">
    <property type="entry name" value="GLE1-like"/>
    <property type="match status" value="1"/>
</dbReference>
<evidence type="ECO:0000313" key="18">
    <source>
        <dbReference type="EMBL" id="EFA06063.1"/>
    </source>
</evidence>
<keyword evidence="6" id="KW-0509">mRNA transport</keyword>
<keyword evidence="8" id="KW-0811">Translocation</keyword>
<organism evidence="18 19">
    <name type="scientific">Tribolium castaneum</name>
    <name type="common">Red flour beetle</name>
    <dbReference type="NCBI Taxonomy" id="7070"/>
    <lineage>
        <taxon>Eukaryota</taxon>
        <taxon>Metazoa</taxon>
        <taxon>Ecdysozoa</taxon>
        <taxon>Arthropoda</taxon>
        <taxon>Hexapoda</taxon>
        <taxon>Insecta</taxon>
        <taxon>Pterygota</taxon>
        <taxon>Neoptera</taxon>
        <taxon>Endopterygota</taxon>
        <taxon>Coleoptera</taxon>
        <taxon>Polyphaga</taxon>
        <taxon>Cucujiformia</taxon>
        <taxon>Tenebrionidae</taxon>
        <taxon>Tenebrionidae incertae sedis</taxon>
        <taxon>Tribolium</taxon>
    </lineage>
</organism>
<feature type="region of interest" description="Disordered" evidence="17">
    <location>
        <begin position="42"/>
        <end position="69"/>
    </location>
</feature>
<evidence type="ECO:0000256" key="1">
    <source>
        <dbReference type="ARBA" id="ARBA00004496"/>
    </source>
</evidence>
<dbReference type="InterPro" id="IPR038506">
    <property type="entry name" value="GLE1-like_sf"/>
</dbReference>
<evidence type="ECO:0000256" key="10">
    <source>
        <dbReference type="ARBA" id="ARBA00023132"/>
    </source>
</evidence>
<evidence type="ECO:0000256" key="3">
    <source>
        <dbReference type="ARBA" id="ARBA00011056"/>
    </source>
</evidence>
<dbReference type="EMBL" id="KQ971354">
    <property type="protein sequence ID" value="EFA06063.1"/>
    <property type="molecule type" value="Genomic_DNA"/>
</dbReference>
<evidence type="ECO:0000256" key="5">
    <source>
        <dbReference type="ARBA" id="ARBA00022490"/>
    </source>
</evidence>